<proteinExistence type="predicted"/>
<protein>
    <submittedName>
        <fullName evidence="2">Uncharacterized protein</fullName>
    </submittedName>
</protein>
<dbReference type="EMBL" id="FN823235">
    <property type="protein sequence ID" value="CBL94176.1"/>
    <property type="molecule type" value="Genomic_DNA"/>
</dbReference>
<evidence type="ECO:0000256" key="1">
    <source>
        <dbReference type="SAM" id="SignalP"/>
    </source>
</evidence>
<feature type="chain" id="PRO_5003191622" evidence="1">
    <location>
        <begin position="23"/>
        <end position="349"/>
    </location>
</feature>
<sequence length="349" mass="40192">MTTQAAGFKLLMIRLRVMRCSCEKCGVLFIPIILRKWVGKELKNRCPVVGNYLAKCLVRGETPWHQLVELQAQAWYGAKSKSKSKTFTWFECWNIIKDCPKFKIVSVGPEVFMNNVHLHSTPDHASHDCDEDDAEEVLETPPIEQASRSTRFPIRPQGKIQKRKHLYILKIMSNFSILEAESPPPTALAVQFVIVQYSFKIPLSFFALSDSVHLYSSSGIRVVNSRHRSCFFAGAYYLKVRYVMHATIVEELILPHHFPLLRKPYINNKLHACESLQCCNYFNVEVFKTVNRQEPNRNRCRPNRKVLVINLSGIASNRTVDIFRFRFRFKGGIALNRIMPTPNCSSTHS</sequence>
<accession>E4Z8Q1</accession>
<dbReference type="AlphaFoldDB" id="E4Z8Q1"/>
<organism evidence="2">
    <name type="scientific">Malus domestica</name>
    <name type="common">Apple</name>
    <name type="synonym">Pyrus malus</name>
    <dbReference type="NCBI Taxonomy" id="3750"/>
    <lineage>
        <taxon>Eukaryota</taxon>
        <taxon>Viridiplantae</taxon>
        <taxon>Streptophyta</taxon>
        <taxon>Embryophyta</taxon>
        <taxon>Tracheophyta</taxon>
        <taxon>Spermatophyta</taxon>
        <taxon>Magnoliopsida</taxon>
        <taxon>eudicotyledons</taxon>
        <taxon>Gunneridae</taxon>
        <taxon>Pentapetalae</taxon>
        <taxon>rosids</taxon>
        <taxon>fabids</taxon>
        <taxon>Rosales</taxon>
        <taxon>Rosaceae</taxon>
        <taxon>Amygdaloideae</taxon>
        <taxon>Maleae</taxon>
        <taxon>Malus</taxon>
    </lineage>
</organism>
<feature type="signal peptide" evidence="1">
    <location>
        <begin position="1"/>
        <end position="22"/>
    </location>
</feature>
<keyword evidence="1" id="KW-0732">Signal</keyword>
<evidence type="ECO:0000313" key="2">
    <source>
        <dbReference type="EMBL" id="CBL94176.1"/>
    </source>
</evidence>
<name>E4Z8Q1_MALDO</name>
<reference evidence="2" key="1">
    <citation type="submission" date="2010-04" db="EMBL/GenBank/DDBJ databases">
        <title>Genomic organization of the Mal d 1 gene cluster on apple (Malus x domestica) linkage group 16.</title>
        <authorList>
            <person name="Pagliarani G."/>
            <person name="Paris R."/>
            <person name="Arens P."/>
            <person name="Tartarini S."/>
            <person name="Peters S."/>
            <person name="van de Weg E."/>
        </authorList>
    </citation>
    <scope>NUCLEOTIDE SEQUENCE</scope>
</reference>